<dbReference type="OrthoDB" id="964176at2"/>
<dbReference type="EMBL" id="RAYI01000007">
    <property type="protein sequence ID" value="RLT74455.1"/>
    <property type="molecule type" value="Genomic_DNA"/>
</dbReference>
<evidence type="ECO:0000313" key="2">
    <source>
        <dbReference type="Proteomes" id="UP000278164"/>
    </source>
</evidence>
<sequence length="157" mass="17690">MNFNELENYLSSLPDKILDDAAEIVAETATSYYKERFREKAFDGNPWAPAKVPRRNGSLLIDSGNLMGSIRPAYVGRDKVVISAGNDKVDYAKVHNEGFTGRVTVPAHVRHTSKYGNVEVREHTRQANIPARPFMGRSDELAEEIHKRLEGYIDTLK</sequence>
<evidence type="ECO:0008006" key="3">
    <source>
        <dbReference type="Google" id="ProtNLM"/>
    </source>
</evidence>
<name>A0A3L7ZRE8_PARDI</name>
<dbReference type="InterPro" id="IPR006522">
    <property type="entry name" value="Phage_virion_morphogenesis"/>
</dbReference>
<dbReference type="AlphaFoldDB" id="A0A3L7ZRE8"/>
<comment type="caution">
    <text evidence="1">The sequence shown here is derived from an EMBL/GenBank/DDBJ whole genome shotgun (WGS) entry which is preliminary data.</text>
</comment>
<dbReference type="RefSeq" id="WP_121735249.1">
    <property type="nucleotide sequence ID" value="NZ_QXXG01000018.1"/>
</dbReference>
<accession>A0A3L7ZRE8</accession>
<reference evidence="1 2" key="1">
    <citation type="submission" date="2018-09" db="EMBL/GenBank/DDBJ databases">
        <title>Murine metabolic-syndrome-specific gut microbial biobank.</title>
        <authorList>
            <person name="Liu C."/>
        </authorList>
    </citation>
    <scope>NUCLEOTIDE SEQUENCE [LARGE SCALE GENOMIC DNA]</scope>
    <source>
        <strain evidence="1 2">8-P5</strain>
    </source>
</reference>
<evidence type="ECO:0000313" key="1">
    <source>
        <dbReference type="EMBL" id="RLT74455.1"/>
    </source>
</evidence>
<protein>
    <recommendedName>
        <fullName evidence="3">Phage virion morphogenesis protein</fullName>
    </recommendedName>
</protein>
<proteinExistence type="predicted"/>
<dbReference type="Proteomes" id="UP000278164">
    <property type="component" value="Unassembled WGS sequence"/>
</dbReference>
<organism evidence="1 2">
    <name type="scientific">Parabacteroides distasonis</name>
    <dbReference type="NCBI Taxonomy" id="823"/>
    <lineage>
        <taxon>Bacteria</taxon>
        <taxon>Pseudomonadati</taxon>
        <taxon>Bacteroidota</taxon>
        <taxon>Bacteroidia</taxon>
        <taxon>Bacteroidales</taxon>
        <taxon>Tannerellaceae</taxon>
        <taxon>Parabacteroides</taxon>
    </lineage>
</organism>
<gene>
    <name evidence="1" type="ORF">D7V78_04920</name>
</gene>
<dbReference type="Pfam" id="PF05069">
    <property type="entry name" value="Phage_tail_S"/>
    <property type="match status" value="1"/>
</dbReference>